<reference evidence="2 3" key="1">
    <citation type="submission" date="2017-11" db="EMBL/GenBank/DDBJ databases">
        <title>Taxonomic description and genome sequences of Spirosoma HA7 sp. nov., isolated from pollen microhabitat of Corylus avellana.</title>
        <authorList>
            <person name="Ambika Manirajan B."/>
            <person name="Suarez C."/>
            <person name="Ratering S."/>
            <person name="Geissler-Plaum R."/>
            <person name="Cardinale M."/>
            <person name="Sylvia S."/>
        </authorList>
    </citation>
    <scope>NUCLEOTIDE SEQUENCE [LARGE SCALE GENOMIC DNA]</scope>
    <source>
        <strain evidence="2 3">HA7</strain>
    </source>
</reference>
<dbReference type="EMBL" id="CP025096">
    <property type="protein sequence ID" value="AUD03248.1"/>
    <property type="molecule type" value="Genomic_DNA"/>
</dbReference>
<dbReference type="Proteomes" id="UP000232883">
    <property type="component" value="Chromosome"/>
</dbReference>
<dbReference type="Pfam" id="PF12867">
    <property type="entry name" value="DinB_2"/>
    <property type="match status" value="1"/>
</dbReference>
<dbReference type="SUPFAM" id="SSF109854">
    <property type="entry name" value="DinB/YfiT-like putative metalloenzymes"/>
    <property type="match status" value="1"/>
</dbReference>
<dbReference type="InterPro" id="IPR034660">
    <property type="entry name" value="DinB/YfiT-like"/>
</dbReference>
<dbReference type="KEGG" id="spir:CWM47_16245"/>
<evidence type="ECO:0000259" key="1">
    <source>
        <dbReference type="Pfam" id="PF12867"/>
    </source>
</evidence>
<accession>A0A2K8Z0B2</accession>
<evidence type="ECO:0000313" key="3">
    <source>
        <dbReference type="Proteomes" id="UP000232883"/>
    </source>
</evidence>
<name>A0A2K8Z0B2_9BACT</name>
<dbReference type="InterPro" id="IPR024775">
    <property type="entry name" value="DinB-like"/>
</dbReference>
<gene>
    <name evidence="2" type="ORF">CWM47_16245</name>
</gene>
<keyword evidence="3" id="KW-1185">Reference proteome</keyword>
<protein>
    <recommendedName>
        <fullName evidence="1">DinB-like domain-containing protein</fullName>
    </recommendedName>
</protein>
<sequence length="172" mass="19487">MENRQYPIGPFLSKETYSDDELVSLIKVIESSPSQYRQLVANLSTMELAKTYREGSWTVQQLVHHVSDIALLHFLRMKKALTESPNEAAVMIDMNRWAATADATSAPIIDSITMFEGVHRRYAYLAKSLTPPMLAISYFHPTRQIQINQAQALAMSAWHVQHHLAHIKLALA</sequence>
<feature type="domain" description="DinB-like" evidence="1">
    <location>
        <begin position="31"/>
        <end position="167"/>
    </location>
</feature>
<proteinExistence type="predicted"/>
<dbReference type="AlphaFoldDB" id="A0A2K8Z0B2"/>
<dbReference type="Gene3D" id="1.20.120.450">
    <property type="entry name" value="dinb family like domain"/>
    <property type="match status" value="1"/>
</dbReference>
<dbReference type="OrthoDB" id="9796039at2"/>
<evidence type="ECO:0000313" key="2">
    <source>
        <dbReference type="EMBL" id="AUD03248.1"/>
    </source>
</evidence>
<dbReference type="RefSeq" id="WP_100989278.1">
    <property type="nucleotide sequence ID" value="NZ_CP025096.1"/>
</dbReference>
<organism evidence="2 3">
    <name type="scientific">Spirosoma pollinicola</name>
    <dbReference type="NCBI Taxonomy" id="2057025"/>
    <lineage>
        <taxon>Bacteria</taxon>
        <taxon>Pseudomonadati</taxon>
        <taxon>Bacteroidota</taxon>
        <taxon>Cytophagia</taxon>
        <taxon>Cytophagales</taxon>
        <taxon>Cytophagaceae</taxon>
        <taxon>Spirosoma</taxon>
    </lineage>
</organism>